<dbReference type="GO" id="GO:0004843">
    <property type="term" value="F:cysteine-type deubiquitinase activity"/>
    <property type="evidence" value="ECO:0007669"/>
    <property type="project" value="TreeGrafter"/>
</dbReference>
<evidence type="ECO:0000313" key="2">
    <source>
        <dbReference type="EMBL" id="KAF0934806.1"/>
    </source>
</evidence>
<dbReference type="PANTHER" id="PTHR12931">
    <property type="entry name" value="UBIQUITIN THIOLESTERASE PROTEIN OTUB"/>
    <property type="match status" value="1"/>
</dbReference>
<feature type="region of interest" description="Disordered" evidence="1">
    <location>
        <begin position="1"/>
        <end position="107"/>
    </location>
</feature>
<dbReference type="InterPro" id="IPR042467">
    <property type="entry name" value="Peptidase_C65_otubain_sub2"/>
</dbReference>
<dbReference type="AlphaFoldDB" id="A0A6G1FCZ3"/>
<evidence type="ECO:0000256" key="1">
    <source>
        <dbReference type="SAM" id="MobiDB-lite"/>
    </source>
</evidence>
<dbReference type="OrthoDB" id="690505at2759"/>
<feature type="compositionally biased region" description="Basic and acidic residues" evidence="1">
    <location>
        <begin position="9"/>
        <end position="24"/>
    </location>
</feature>
<dbReference type="GO" id="GO:0005634">
    <property type="term" value="C:nucleus"/>
    <property type="evidence" value="ECO:0007669"/>
    <property type="project" value="TreeGrafter"/>
</dbReference>
<sequence>MASASGPPKDLEEPVHGRGQREPQESISGAAATSTDASVAAAAEGGAVVSPPPPPSSAERLNQQPGDGGRGTDGSSPAAAAVARKGKKKIGEQAQRKEKSDTPKKKLLHSSILAFQGYVKKKFSDRKGKQPDCPNQNSRARMSKSPPHVGHKEQVVDTAFEMLIEKIKGWKRMLEHPTSTLRLVAAIWMCTHSGLYGRRITGLGEGVNLEDWCSTQVIPPRVHADLVTMSAMSRALGVAVRVEDTLDGRRKDLLAGELHSAVRGSKPHARRIEDIYCTARNIPRVTLVRIYSHYDILYPLPPGATSAGSNLLLPERQGQGQGQGGGSQQHPDPAAETSSRGAAQGDPGAETSSRRAAQGDLAESSRQGAARARWFHCCIGGSKKQS</sequence>
<name>A0A6G1FCZ3_9ORYZ</name>
<protein>
    <submittedName>
        <fullName evidence="2">Uncharacterized protein</fullName>
    </submittedName>
</protein>
<organism evidence="2 3">
    <name type="scientific">Oryza meyeriana var. granulata</name>
    <dbReference type="NCBI Taxonomy" id="110450"/>
    <lineage>
        <taxon>Eukaryota</taxon>
        <taxon>Viridiplantae</taxon>
        <taxon>Streptophyta</taxon>
        <taxon>Embryophyta</taxon>
        <taxon>Tracheophyta</taxon>
        <taxon>Spermatophyta</taxon>
        <taxon>Magnoliopsida</taxon>
        <taxon>Liliopsida</taxon>
        <taxon>Poales</taxon>
        <taxon>Poaceae</taxon>
        <taxon>BOP clade</taxon>
        <taxon>Oryzoideae</taxon>
        <taxon>Oryzeae</taxon>
        <taxon>Oryzinae</taxon>
        <taxon>Oryza</taxon>
        <taxon>Oryza meyeriana</taxon>
    </lineage>
</organism>
<feature type="region of interest" description="Disordered" evidence="1">
    <location>
        <begin position="308"/>
        <end position="370"/>
    </location>
</feature>
<dbReference type="InterPro" id="IPR019400">
    <property type="entry name" value="Peptidase_C65_otubain"/>
</dbReference>
<gene>
    <name evidence="2" type="ORF">E2562_028815</name>
</gene>
<reference evidence="2 3" key="1">
    <citation type="submission" date="2019-11" db="EMBL/GenBank/DDBJ databases">
        <title>Whole genome sequence of Oryza granulata.</title>
        <authorList>
            <person name="Li W."/>
        </authorList>
    </citation>
    <scope>NUCLEOTIDE SEQUENCE [LARGE SCALE GENOMIC DNA]</scope>
    <source>
        <strain evidence="3">cv. Menghai</strain>
        <tissue evidence="2">Leaf</tissue>
    </source>
</reference>
<accession>A0A6G1FCZ3</accession>
<comment type="caution">
    <text evidence="2">The sequence shown here is derived from an EMBL/GenBank/DDBJ whole genome shotgun (WGS) entry which is preliminary data.</text>
</comment>
<feature type="compositionally biased region" description="Low complexity" evidence="1">
    <location>
        <begin position="28"/>
        <end position="49"/>
    </location>
</feature>
<dbReference type="Proteomes" id="UP000479710">
    <property type="component" value="Unassembled WGS sequence"/>
</dbReference>
<dbReference type="Gene3D" id="1.20.1300.20">
    <property type="entry name" value="Peptidase C65 Otubain, subdomain 2"/>
    <property type="match status" value="1"/>
</dbReference>
<dbReference type="InterPro" id="IPR038765">
    <property type="entry name" value="Papain-like_cys_pep_sf"/>
</dbReference>
<dbReference type="SUPFAM" id="SSF54001">
    <property type="entry name" value="Cysteine proteinases"/>
    <property type="match status" value="1"/>
</dbReference>
<proteinExistence type="predicted"/>
<evidence type="ECO:0000313" key="3">
    <source>
        <dbReference type="Proteomes" id="UP000479710"/>
    </source>
</evidence>
<feature type="region of interest" description="Disordered" evidence="1">
    <location>
        <begin position="122"/>
        <end position="151"/>
    </location>
</feature>
<dbReference type="PANTHER" id="PTHR12931:SF37">
    <property type="entry name" value="OS02G0517600 PROTEIN"/>
    <property type="match status" value="1"/>
</dbReference>
<keyword evidence="3" id="KW-1185">Reference proteome</keyword>
<dbReference type="GO" id="GO:0043130">
    <property type="term" value="F:ubiquitin binding"/>
    <property type="evidence" value="ECO:0007669"/>
    <property type="project" value="TreeGrafter"/>
</dbReference>
<dbReference type="GO" id="GO:0071108">
    <property type="term" value="P:protein K48-linked deubiquitination"/>
    <property type="evidence" value="ECO:0007669"/>
    <property type="project" value="TreeGrafter"/>
</dbReference>
<dbReference type="EMBL" id="SPHZ02000001">
    <property type="protein sequence ID" value="KAF0934806.1"/>
    <property type="molecule type" value="Genomic_DNA"/>
</dbReference>
<dbReference type="Pfam" id="PF10275">
    <property type="entry name" value="Peptidase_C65"/>
    <property type="match status" value="1"/>
</dbReference>
<feature type="compositionally biased region" description="Basic and acidic residues" evidence="1">
    <location>
        <begin position="89"/>
        <end position="104"/>
    </location>
</feature>